<proteinExistence type="inferred from homology"/>
<feature type="region of interest" description="Disordered" evidence="6">
    <location>
        <begin position="154"/>
        <end position="173"/>
    </location>
</feature>
<feature type="domain" description="E2F/DP family winged-helix DNA-binding" evidence="7">
    <location>
        <begin position="322"/>
        <end position="400"/>
    </location>
</feature>
<evidence type="ECO:0000256" key="2">
    <source>
        <dbReference type="ARBA" id="ARBA00023015"/>
    </source>
</evidence>
<feature type="region of interest" description="Disordered" evidence="6">
    <location>
        <begin position="65"/>
        <end position="109"/>
    </location>
</feature>
<dbReference type="InterPro" id="IPR015633">
    <property type="entry name" value="E2F"/>
</dbReference>
<dbReference type="InterPro" id="IPR003316">
    <property type="entry name" value="E2F_WHTH_DNA-bd_dom"/>
</dbReference>
<dbReference type="InterPro" id="IPR036390">
    <property type="entry name" value="WH_DNA-bd_sf"/>
</dbReference>
<evidence type="ECO:0000313" key="8">
    <source>
        <dbReference type="EMBL" id="KAB7501268.1"/>
    </source>
</evidence>
<reference evidence="8 9" key="1">
    <citation type="journal article" date="2019" name="PLoS Biol.">
        <title>Sex chromosomes control vertical transmission of feminizing Wolbachia symbionts in an isopod.</title>
        <authorList>
            <person name="Becking T."/>
            <person name="Chebbi M.A."/>
            <person name="Giraud I."/>
            <person name="Moumen B."/>
            <person name="Laverre T."/>
            <person name="Caubet Y."/>
            <person name="Peccoud J."/>
            <person name="Gilbert C."/>
            <person name="Cordaux R."/>
        </authorList>
    </citation>
    <scope>NUCLEOTIDE SEQUENCE [LARGE SCALE GENOMIC DNA]</scope>
    <source>
        <strain evidence="8">ANa2</strain>
        <tissue evidence="8">Whole body excluding digestive tract and cuticle</tissue>
    </source>
</reference>
<evidence type="ECO:0000259" key="7">
    <source>
        <dbReference type="SMART" id="SM01372"/>
    </source>
</evidence>
<feature type="compositionally biased region" description="Basic residues" evidence="6">
    <location>
        <begin position="159"/>
        <end position="170"/>
    </location>
</feature>
<comment type="caution">
    <text evidence="8">The sequence shown here is derived from an EMBL/GenBank/DDBJ whole genome shotgun (WGS) entry which is preliminary data.</text>
</comment>
<dbReference type="AlphaFoldDB" id="A0A5N5T5K9"/>
<dbReference type="SMART" id="SM01372">
    <property type="entry name" value="E2F_TDP"/>
    <property type="match status" value="2"/>
</dbReference>
<dbReference type="Gene3D" id="1.10.10.10">
    <property type="entry name" value="Winged helix-like DNA-binding domain superfamily/Winged helix DNA-binding domain"/>
    <property type="match status" value="2"/>
</dbReference>
<dbReference type="OrthoDB" id="5318at2759"/>
<feature type="domain" description="E2F/DP family winged-helix DNA-binding" evidence="7">
    <location>
        <begin position="198"/>
        <end position="268"/>
    </location>
</feature>
<feature type="region of interest" description="Disordered" evidence="6">
    <location>
        <begin position="755"/>
        <end position="788"/>
    </location>
</feature>
<dbReference type="SUPFAM" id="SSF46785">
    <property type="entry name" value="Winged helix' DNA-binding domain"/>
    <property type="match status" value="2"/>
</dbReference>
<keyword evidence="5" id="KW-0539">Nucleus</keyword>
<dbReference type="GO" id="GO:0090575">
    <property type="term" value="C:RNA polymerase II transcription regulator complex"/>
    <property type="evidence" value="ECO:0007669"/>
    <property type="project" value="TreeGrafter"/>
</dbReference>
<keyword evidence="3 5" id="KW-0238">DNA-binding</keyword>
<accession>A0A5N5T5K9</accession>
<evidence type="ECO:0000256" key="6">
    <source>
        <dbReference type="SAM" id="MobiDB-lite"/>
    </source>
</evidence>
<dbReference type="Pfam" id="PF02319">
    <property type="entry name" value="WHD_E2F_TDP"/>
    <property type="match status" value="2"/>
</dbReference>
<keyword evidence="9" id="KW-1185">Reference proteome</keyword>
<evidence type="ECO:0000256" key="3">
    <source>
        <dbReference type="ARBA" id="ARBA00023125"/>
    </source>
</evidence>
<keyword evidence="2 5" id="KW-0805">Transcription regulation</keyword>
<sequence>MDILTSAADAILSDDTEMTLTPTKDGTRHILKDVTNSNHIATASPNHLTSSSLISLLNEQINTKNRVLPNLKTPRKRRKNSCKYGDENQAPTPKTPKNEQKFDFADSPVTPLSNLKMLTRIASMEEHIPSKKDLFSSQPSVRKNKLRRCVSDLPSNQKKIQHPSKPKFKKYTSVDIEQSQSKEESYKKGTGIGSETSRREKSLGLLCEKFLDHFPMEVSCLETPRRLIIDDVAAVLGTERRRVYDIVNILECLNMASRVQKNMYQWMGKQHLESTLSKLKGLAEDWGIRAHVTEPVETSLRNLKSGRTFSPNSLGESIVDSRKEKSIGILCQKFLMLFLTSDPPHIIQLETANHLLLGQEGDDIDKLRKRGRRIYDIANVLVALRLITKLSQCKSFKYIGPSVYAIKSDVTAVNLDNKIKNRHSLLPPPILELVRENSSLHLSVDGEATPEDIPNGLLRNGRQARKLGPVFPHSKAKRNCLIARPKNIESLVNQTTTGAKNCASLENVGKDRVEDICSSLHIKKENQENDKPSSVNNNITGLNQGPNVTKIFRFTHYGSPRMALTFNDNSNILKSPPTITNRLPLSENGVSKVIVRPPFILRKVSVPSVVVRPSSPLTVAPQKTENSLGKQLNTISSSNALNGNQEKNSHLVKAVGTRSFKVYNSGNRSTFSQVSDNNIKPITSPVLIRSNCDSNQPKFFMKSLSQNVLPNINLSTLSKNHYKIGTSTQITSPTLSATNSKGSFRFIINSKKNNITKTQSDPGKELKEPSFVKMLDNSPDQSSTDSELESIFGDSFKFTRPKSLVKKS</sequence>
<keyword evidence="4 5" id="KW-0804">Transcription</keyword>
<dbReference type="InterPro" id="IPR036388">
    <property type="entry name" value="WH-like_DNA-bd_sf"/>
</dbReference>
<dbReference type="PANTHER" id="PTHR12081:SF7">
    <property type="entry name" value="TRANSCRIPTION FACTOR EFL-3"/>
    <property type="match status" value="1"/>
</dbReference>
<dbReference type="PANTHER" id="PTHR12081">
    <property type="entry name" value="TRANSCRIPTION FACTOR E2F"/>
    <property type="match status" value="1"/>
</dbReference>
<organism evidence="8 9">
    <name type="scientific">Armadillidium nasatum</name>
    <dbReference type="NCBI Taxonomy" id="96803"/>
    <lineage>
        <taxon>Eukaryota</taxon>
        <taxon>Metazoa</taxon>
        <taxon>Ecdysozoa</taxon>
        <taxon>Arthropoda</taxon>
        <taxon>Crustacea</taxon>
        <taxon>Multicrustacea</taxon>
        <taxon>Malacostraca</taxon>
        <taxon>Eumalacostraca</taxon>
        <taxon>Peracarida</taxon>
        <taxon>Isopoda</taxon>
        <taxon>Oniscidea</taxon>
        <taxon>Crinocheta</taxon>
        <taxon>Armadillidiidae</taxon>
        <taxon>Armadillidium</taxon>
    </lineage>
</organism>
<evidence type="ECO:0000256" key="1">
    <source>
        <dbReference type="ARBA" id="ARBA00010940"/>
    </source>
</evidence>
<dbReference type="GO" id="GO:0000981">
    <property type="term" value="F:DNA-binding transcription factor activity, RNA polymerase II-specific"/>
    <property type="evidence" value="ECO:0007669"/>
    <property type="project" value="TreeGrafter"/>
</dbReference>
<dbReference type="Proteomes" id="UP000326759">
    <property type="component" value="Unassembled WGS sequence"/>
</dbReference>
<name>A0A5N5T5K9_9CRUS</name>
<comment type="similarity">
    <text evidence="1 5">Belongs to the E2F/DP family.</text>
</comment>
<evidence type="ECO:0000313" key="9">
    <source>
        <dbReference type="Proteomes" id="UP000326759"/>
    </source>
</evidence>
<dbReference type="EMBL" id="SEYY01011208">
    <property type="protein sequence ID" value="KAB7501268.1"/>
    <property type="molecule type" value="Genomic_DNA"/>
</dbReference>
<evidence type="ECO:0000256" key="5">
    <source>
        <dbReference type="RuleBase" id="RU003796"/>
    </source>
</evidence>
<gene>
    <name evidence="8" type="primary">E2f8</name>
    <name evidence="8" type="ORF">Anas_05215</name>
</gene>
<dbReference type="GO" id="GO:0000978">
    <property type="term" value="F:RNA polymerase II cis-regulatory region sequence-specific DNA binding"/>
    <property type="evidence" value="ECO:0007669"/>
    <property type="project" value="InterPro"/>
</dbReference>
<evidence type="ECO:0000256" key="4">
    <source>
        <dbReference type="ARBA" id="ARBA00023163"/>
    </source>
</evidence>
<protein>
    <submittedName>
        <fullName evidence="8">Transcription factor E2F8</fullName>
    </submittedName>
</protein>
<comment type="subcellular location">
    <subcellularLocation>
        <location evidence="5">Nucleus</location>
    </subcellularLocation>
</comment>